<dbReference type="OrthoDB" id="10055366at2759"/>
<gene>
    <name evidence="1" type="primary">jg13506</name>
    <name evidence="1" type="ORF">PAEG_LOCUS3751</name>
</gene>
<evidence type="ECO:0000313" key="2">
    <source>
        <dbReference type="Proteomes" id="UP000838756"/>
    </source>
</evidence>
<accession>A0A8S4QMA1</accession>
<sequence length="302" mass="34792">MTTKSAYDKVALRQILSDDNCRAIDNEGRVFPPSHEVYLRISNTMHNKGSVITPKHVHTIINNNRSGFRDLIMEVFNIRSRELSINDSNNSVEIYADHKSDALISFTSIRVNLVISQEKWQNIKPQEKIYGKRIYWKLRQGWADVVAETLWVQHHVDCVFVFKNNNIYLGANAKFFLTIEGFCRECSAKIYCTLLKEPSKGVDVILQCNVDGIKATSHSGNKRRQLRGTRRIEVANYLIDSRKDAVVWRRQEAHRLKQFGENNPPILPSNEVVRKAKEQRLLSKYGLQFANPALNLLKSAEH</sequence>
<comment type="caution">
    <text evidence="1">The sequence shown here is derived from an EMBL/GenBank/DDBJ whole genome shotgun (WGS) entry which is preliminary data.</text>
</comment>
<organism evidence="1 2">
    <name type="scientific">Pararge aegeria aegeria</name>
    <dbReference type="NCBI Taxonomy" id="348720"/>
    <lineage>
        <taxon>Eukaryota</taxon>
        <taxon>Metazoa</taxon>
        <taxon>Ecdysozoa</taxon>
        <taxon>Arthropoda</taxon>
        <taxon>Hexapoda</taxon>
        <taxon>Insecta</taxon>
        <taxon>Pterygota</taxon>
        <taxon>Neoptera</taxon>
        <taxon>Endopterygota</taxon>
        <taxon>Lepidoptera</taxon>
        <taxon>Glossata</taxon>
        <taxon>Ditrysia</taxon>
        <taxon>Papilionoidea</taxon>
        <taxon>Nymphalidae</taxon>
        <taxon>Satyrinae</taxon>
        <taxon>Satyrini</taxon>
        <taxon>Parargina</taxon>
        <taxon>Pararge</taxon>
    </lineage>
</organism>
<protein>
    <submittedName>
        <fullName evidence="1">Jg13506 protein</fullName>
    </submittedName>
</protein>
<reference evidence="1" key="1">
    <citation type="submission" date="2022-03" db="EMBL/GenBank/DDBJ databases">
        <authorList>
            <person name="Lindestad O."/>
        </authorList>
    </citation>
    <scope>NUCLEOTIDE SEQUENCE</scope>
</reference>
<dbReference type="Proteomes" id="UP000838756">
    <property type="component" value="Unassembled WGS sequence"/>
</dbReference>
<keyword evidence="2" id="KW-1185">Reference proteome</keyword>
<feature type="non-terminal residue" evidence="1">
    <location>
        <position position="302"/>
    </location>
</feature>
<evidence type="ECO:0000313" key="1">
    <source>
        <dbReference type="EMBL" id="CAH2215622.1"/>
    </source>
</evidence>
<name>A0A8S4QMA1_9NEOP</name>
<proteinExistence type="predicted"/>
<dbReference type="AlphaFoldDB" id="A0A8S4QMA1"/>
<dbReference type="EMBL" id="CAKXAJ010012272">
    <property type="protein sequence ID" value="CAH2215622.1"/>
    <property type="molecule type" value="Genomic_DNA"/>
</dbReference>